<evidence type="ECO:0000313" key="6">
    <source>
        <dbReference type="Proteomes" id="UP000466517"/>
    </source>
</evidence>
<dbReference type="EMBL" id="AP022610">
    <property type="protein sequence ID" value="BBZ30207.1"/>
    <property type="molecule type" value="Genomic_DNA"/>
</dbReference>
<dbReference type="NCBIfam" id="TIGR01256">
    <property type="entry name" value="modA"/>
    <property type="match status" value="1"/>
</dbReference>
<accession>A0A7I7XLW6</accession>
<keyword evidence="2 4" id="KW-0479">Metal-binding</keyword>
<evidence type="ECO:0000256" key="4">
    <source>
        <dbReference type="PIRSR" id="PIRSR004846-1"/>
    </source>
</evidence>
<dbReference type="Pfam" id="PF13531">
    <property type="entry name" value="SBP_bac_11"/>
    <property type="match status" value="1"/>
</dbReference>
<dbReference type="PANTHER" id="PTHR30632">
    <property type="entry name" value="MOLYBDATE-BINDING PERIPLASMIC PROTEIN"/>
    <property type="match status" value="1"/>
</dbReference>
<dbReference type="InterPro" id="IPR050682">
    <property type="entry name" value="ModA/WtpA"/>
</dbReference>
<sequence length="253" mass="25342">MTTVAAAGAVVLVAATGCATRQEPTVPLTVYATSSLIKTFTTIGKKFEADHPGFSVQFVFSGSSDLSSALAQGADADVFASGDAANMAVVSDAGAISGAPVPFASNRLVVATAPGNPRRLASLADLAAPGLRVALCTDQSACGTATEALERANGVHLTPEAASSTARHVLSEVTSGRADAGVVFMPDALAAGNKASWFPLPGDGAAVTAWIAVVKGTTHEQAAEQFVQEVTSAEGGQILADDGFSQPPKRASG</sequence>
<dbReference type="SUPFAM" id="SSF53850">
    <property type="entry name" value="Periplasmic binding protein-like II"/>
    <property type="match status" value="1"/>
</dbReference>
<evidence type="ECO:0000313" key="5">
    <source>
        <dbReference type="EMBL" id="BBZ30207.1"/>
    </source>
</evidence>
<reference evidence="5 6" key="1">
    <citation type="journal article" date="2019" name="Emerg. Microbes Infect.">
        <title>Comprehensive subspecies identification of 175 nontuberculous mycobacteria species based on 7547 genomic profiles.</title>
        <authorList>
            <person name="Matsumoto Y."/>
            <person name="Kinjo T."/>
            <person name="Motooka D."/>
            <person name="Nabeya D."/>
            <person name="Jung N."/>
            <person name="Uechi K."/>
            <person name="Horii T."/>
            <person name="Iida T."/>
            <person name="Fujita J."/>
            <person name="Nakamura S."/>
        </authorList>
    </citation>
    <scope>NUCLEOTIDE SEQUENCE [LARGE SCALE GENOMIC DNA]</scope>
    <source>
        <strain evidence="5 6">JCM 13574</strain>
    </source>
</reference>
<dbReference type="PANTHER" id="PTHR30632:SF0">
    <property type="entry name" value="SULFATE-BINDING PROTEIN"/>
    <property type="match status" value="1"/>
</dbReference>
<comment type="similarity">
    <text evidence="1">Belongs to the bacterial solute-binding protein ModA family.</text>
</comment>
<dbReference type="KEGG" id="mmag:MMAD_45020"/>
<evidence type="ECO:0000256" key="3">
    <source>
        <dbReference type="ARBA" id="ARBA00022729"/>
    </source>
</evidence>
<dbReference type="GO" id="GO:0015689">
    <property type="term" value="P:molybdate ion transport"/>
    <property type="evidence" value="ECO:0007669"/>
    <property type="project" value="InterPro"/>
</dbReference>
<keyword evidence="4" id="KW-0500">Molybdenum</keyword>
<gene>
    <name evidence="5" type="primary">modA_2</name>
    <name evidence="5" type="ORF">MMAD_45020</name>
</gene>
<keyword evidence="6" id="KW-1185">Reference proteome</keyword>
<dbReference type="GO" id="GO:0046872">
    <property type="term" value="F:metal ion binding"/>
    <property type="evidence" value="ECO:0007669"/>
    <property type="project" value="UniProtKB-KW"/>
</dbReference>
<proteinExistence type="inferred from homology"/>
<protein>
    <submittedName>
        <fullName evidence="5">Molybdate-binding protein</fullName>
    </submittedName>
</protein>
<dbReference type="RefSeq" id="WP_246240939.1">
    <property type="nucleotide sequence ID" value="NZ_AP022610.1"/>
</dbReference>
<organism evidence="5 6">
    <name type="scientific">Mycolicibacterium madagascariense</name>
    <dbReference type="NCBI Taxonomy" id="212765"/>
    <lineage>
        <taxon>Bacteria</taxon>
        <taxon>Bacillati</taxon>
        <taxon>Actinomycetota</taxon>
        <taxon>Actinomycetes</taxon>
        <taxon>Mycobacteriales</taxon>
        <taxon>Mycobacteriaceae</taxon>
        <taxon>Mycolicibacterium</taxon>
    </lineage>
</organism>
<name>A0A7I7XLW6_9MYCO</name>
<evidence type="ECO:0000256" key="1">
    <source>
        <dbReference type="ARBA" id="ARBA00009175"/>
    </source>
</evidence>
<evidence type="ECO:0000256" key="2">
    <source>
        <dbReference type="ARBA" id="ARBA00022723"/>
    </source>
</evidence>
<dbReference type="Gene3D" id="3.40.190.10">
    <property type="entry name" value="Periplasmic binding protein-like II"/>
    <property type="match status" value="2"/>
</dbReference>
<feature type="binding site" evidence="4">
    <location>
        <position position="63"/>
    </location>
    <ligand>
        <name>molybdate</name>
        <dbReference type="ChEBI" id="CHEBI:36264"/>
    </ligand>
</feature>
<keyword evidence="3" id="KW-0732">Signal</keyword>
<dbReference type="GO" id="GO:0030973">
    <property type="term" value="F:molybdate ion binding"/>
    <property type="evidence" value="ECO:0007669"/>
    <property type="project" value="TreeGrafter"/>
</dbReference>
<dbReference type="InterPro" id="IPR005950">
    <property type="entry name" value="ModA"/>
</dbReference>
<feature type="binding site" evidence="4">
    <location>
        <position position="35"/>
    </location>
    <ligand>
        <name>molybdate</name>
        <dbReference type="ChEBI" id="CHEBI:36264"/>
    </ligand>
</feature>
<dbReference type="PIRSF" id="PIRSF004846">
    <property type="entry name" value="ModA"/>
    <property type="match status" value="1"/>
</dbReference>
<dbReference type="Proteomes" id="UP000466517">
    <property type="component" value="Chromosome"/>
</dbReference>
<dbReference type="AlphaFoldDB" id="A0A7I7XLW6"/>